<name>A0A250XH21_9CHLO</name>
<gene>
    <name evidence="1" type="ORF">CEUSTIGMA_g9802.t1</name>
</gene>
<evidence type="ECO:0000313" key="2">
    <source>
        <dbReference type="Proteomes" id="UP000232323"/>
    </source>
</evidence>
<comment type="caution">
    <text evidence="1">The sequence shown here is derived from an EMBL/GenBank/DDBJ whole genome shotgun (WGS) entry which is preliminary data.</text>
</comment>
<proteinExistence type="predicted"/>
<protein>
    <submittedName>
        <fullName evidence="1">Uncharacterized protein</fullName>
    </submittedName>
</protein>
<reference evidence="1 2" key="1">
    <citation type="submission" date="2017-08" db="EMBL/GenBank/DDBJ databases">
        <title>Acidophilic green algal genome provides insights into adaptation to an acidic environment.</title>
        <authorList>
            <person name="Hirooka S."/>
            <person name="Hirose Y."/>
            <person name="Kanesaki Y."/>
            <person name="Higuchi S."/>
            <person name="Fujiwara T."/>
            <person name="Onuma R."/>
            <person name="Era A."/>
            <person name="Ohbayashi R."/>
            <person name="Uzuka A."/>
            <person name="Nozaki H."/>
            <person name="Yoshikawa H."/>
            <person name="Miyagishima S.Y."/>
        </authorList>
    </citation>
    <scope>NUCLEOTIDE SEQUENCE [LARGE SCALE GENOMIC DNA]</scope>
    <source>
        <strain evidence="1 2">NIES-2499</strain>
    </source>
</reference>
<keyword evidence="2" id="KW-1185">Reference proteome</keyword>
<accession>A0A250XH21</accession>
<sequence length="151" mass="17144">YKQCMVLPHPHPPMYKQCLLLPHPHPLVYKQFMVLPHPHPQVYKQCLLLLTVQVLLHLQSCCLLVHCLLLRAAAAARIIVCINYINYDHGIGVNPDIDGGDQKKHLRLESMKAWQDSGVLGSTKDRMLIVLGTDHFSLRSTHPILCTPKHP</sequence>
<dbReference type="AlphaFoldDB" id="A0A250XH21"/>
<organism evidence="1 2">
    <name type="scientific">Chlamydomonas eustigma</name>
    <dbReference type="NCBI Taxonomy" id="1157962"/>
    <lineage>
        <taxon>Eukaryota</taxon>
        <taxon>Viridiplantae</taxon>
        <taxon>Chlorophyta</taxon>
        <taxon>core chlorophytes</taxon>
        <taxon>Chlorophyceae</taxon>
        <taxon>CS clade</taxon>
        <taxon>Chlamydomonadales</taxon>
        <taxon>Chlamydomonadaceae</taxon>
        <taxon>Chlamydomonas</taxon>
    </lineage>
</organism>
<feature type="non-terminal residue" evidence="1">
    <location>
        <position position="1"/>
    </location>
</feature>
<dbReference type="Proteomes" id="UP000232323">
    <property type="component" value="Unassembled WGS sequence"/>
</dbReference>
<dbReference type="EMBL" id="BEGY01000079">
    <property type="protein sequence ID" value="GAX82374.1"/>
    <property type="molecule type" value="Genomic_DNA"/>
</dbReference>
<evidence type="ECO:0000313" key="1">
    <source>
        <dbReference type="EMBL" id="GAX82374.1"/>
    </source>
</evidence>